<dbReference type="PRINTS" id="PR00032">
    <property type="entry name" value="HTHARAC"/>
</dbReference>
<dbReference type="Gene3D" id="1.10.10.60">
    <property type="entry name" value="Homeodomain-like"/>
    <property type="match status" value="2"/>
</dbReference>
<dbReference type="PANTHER" id="PTHR43280:SF2">
    <property type="entry name" value="HTH-TYPE TRANSCRIPTIONAL REGULATOR EXSA"/>
    <property type="match status" value="1"/>
</dbReference>
<dbReference type="PROSITE" id="PS01124">
    <property type="entry name" value="HTH_ARAC_FAMILY_2"/>
    <property type="match status" value="1"/>
</dbReference>
<comment type="caution">
    <text evidence="6">The sequence shown here is derived from an EMBL/GenBank/DDBJ whole genome shotgun (WGS) entry which is preliminary data.</text>
</comment>
<feature type="transmembrane region" description="Helical" evidence="4">
    <location>
        <begin position="14"/>
        <end position="35"/>
    </location>
</feature>
<name>A0ABX0F6D8_9BACL</name>
<evidence type="ECO:0000256" key="1">
    <source>
        <dbReference type="ARBA" id="ARBA00023015"/>
    </source>
</evidence>
<dbReference type="InterPro" id="IPR020449">
    <property type="entry name" value="Tscrpt_reg_AraC-type_HTH"/>
</dbReference>
<organism evidence="6 7">
    <name type="scientific">Saccharibacillus alkalitolerans</name>
    <dbReference type="NCBI Taxonomy" id="2705290"/>
    <lineage>
        <taxon>Bacteria</taxon>
        <taxon>Bacillati</taxon>
        <taxon>Bacillota</taxon>
        <taxon>Bacilli</taxon>
        <taxon>Bacillales</taxon>
        <taxon>Paenibacillaceae</taxon>
        <taxon>Saccharibacillus</taxon>
    </lineage>
</organism>
<dbReference type="EMBL" id="JAAFGS010000004">
    <property type="protein sequence ID" value="NGZ76516.1"/>
    <property type="molecule type" value="Genomic_DNA"/>
</dbReference>
<keyword evidence="4" id="KW-0472">Membrane</keyword>
<evidence type="ECO:0000256" key="3">
    <source>
        <dbReference type="ARBA" id="ARBA00023163"/>
    </source>
</evidence>
<reference evidence="6 7" key="1">
    <citation type="submission" date="2020-01" db="EMBL/GenBank/DDBJ databases">
        <title>Polyphasic characterisation and genomic insights into a novel alkali tolerant bacterium VR-M41.</title>
        <authorList>
            <person name="Vemuluri V.R."/>
        </authorList>
    </citation>
    <scope>NUCLEOTIDE SEQUENCE [LARGE SCALE GENOMIC DNA]</scope>
    <source>
        <strain evidence="6 7">VR-M41</strain>
    </source>
</reference>
<keyword evidence="4" id="KW-0812">Transmembrane</keyword>
<protein>
    <submittedName>
        <fullName evidence="6">AraC family transcriptional regulator</fullName>
    </submittedName>
</protein>
<keyword evidence="3" id="KW-0804">Transcription</keyword>
<accession>A0ABX0F6D8</accession>
<dbReference type="Proteomes" id="UP000800303">
    <property type="component" value="Unassembled WGS sequence"/>
</dbReference>
<sequence>MKINKWSSVLTRLAVSYISVVFVIVLSLCSVFYLYSSGRHMDELQSRSQTTLANTARTIDSEVLQRVQRVALGLALDKTSDLRQFQGGSWKTQPGRLLELQQLLKSEVSAQPDLIEAIHLYDPQSGAILSSLHGLIDRADRERSMPLPVDWVQEMSGSGNASLWTPSRPVAEDPFSELPNGSRQQLLTYAHSYPLQSSGADSDLILAIDVKEDAIRDIVRNMMPFQYEETWALGSSDGLVIASEEAAGDGTGLAGGFASLSEEDLSEGRRNPAGGRAERDSYTVFYAPLPTTGWTLYSATPHSVFQEQSLAVQRLVLTICALALLLGLLLSGVMTKLIYSPLKRLVVKIRHLAGQPAESDANEYGMIDTAISRLSDKVSTLEETLRETDPIVKRNLMLKLLKGDSAEMSPKERLLLSDLFGESGSFRCLLLHADGTADSFGSDAKKRTPSAIAALLERMETEDGLIVAEELPERKVAAILVRRGSRARGDDRMRNLAQEIRDLCERELQIVPRLSWGAEVGRPEELHLSRGEAESYLKYAYFLPDRPILHDPGLLEREDSREEIPQPTLARFKEKLPGRQFDEIAAAVDLLIEEMREGTYSADYCHFILSNLVFAYSDHLKSVRYKPAGGGHPDLRRQYIGMAHIGEFRGWLLDSIAAFLAETEKRSGERATDTLESAKRYISENLSGDLSLEAVSSQVYLSAKYLSRLFKEELGVTYTEYVTGLRMETAKTLLERGGMTIEQVAGEVGYATTAYFIKKFKEAYGCTPGNYLRESLKQAKSS</sequence>
<evidence type="ECO:0000313" key="7">
    <source>
        <dbReference type="Proteomes" id="UP000800303"/>
    </source>
</evidence>
<keyword evidence="2" id="KW-0238">DNA-binding</keyword>
<evidence type="ECO:0000256" key="4">
    <source>
        <dbReference type="SAM" id="Phobius"/>
    </source>
</evidence>
<dbReference type="InterPro" id="IPR018060">
    <property type="entry name" value="HTH_AraC"/>
</dbReference>
<dbReference type="InterPro" id="IPR009057">
    <property type="entry name" value="Homeodomain-like_sf"/>
</dbReference>
<dbReference type="RefSeq" id="WP_166275360.1">
    <property type="nucleotide sequence ID" value="NZ_JAAFGS010000004.1"/>
</dbReference>
<gene>
    <name evidence="6" type="ORF">GYN08_14405</name>
</gene>
<dbReference type="SMART" id="SM00342">
    <property type="entry name" value="HTH_ARAC"/>
    <property type="match status" value="1"/>
</dbReference>
<dbReference type="Pfam" id="PF12833">
    <property type="entry name" value="HTH_18"/>
    <property type="match status" value="1"/>
</dbReference>
<evidence type="ECO:0000259" key="5">
    <source>
        <dbReference type="PROSITE" id="PS01124"/>
    </source>
</evidence>
<keyword evidence="1" id="KW-0805">Transcription regulation</keyword>
<dbReference type="SUPFAM" id="SSF46689">
    <property type="entry name" value="Homeodomain-like"/>
    <property type="match status" value="2"/>
</dbReference>
<feature type="domain" description="HTH araC/xylS-type" evidence="5">
    <location>
        <begin position="676"/>
        <end position="774"/>
    </location>
</feature>
<evidence type="ECO:0000313" key="6">
    <source>
        <dbReference type="EMBL" id="NGZ76516.1"/>
    </source>
</evidence>
<proteinExistence type="predicted"/>
<keyword evidence="7" id="KW-1185">Reference proteome</keyword>
<dbReference type="PANTHER" id="PTHR43280">
    <property type="entry name" value="ARAC-FAMILY TRANSCRIPTIONAL REGULATOR"/>
    <property type="match status" value="1"/>
</dbReference>
<evidence type="ECO:0000256" key="2">
    <source>
        <dbReference type="ARBA" id="ARBA00023125"/>
    </source>
</evidence>
<keyword evidence="4" id="KW-1133">Transmembrane helix</keyword>